<feature type="compositionally biased region" description="Basic and acidic residues" evidence="1">
    <location>
        <begin position="9"/>
        <end position="18"/>
    </location>
</feature>
<reference evidence="2" key="1">
    <citation type="submission" date="2022-06" db="EMBL/GenBank/DDBJ databases">
        <authorList>
            <consortium name="SYNGENTA / RWTH Aachen University"/>
        </authorList>
    </citation>
    <scope>NUCLEOTIDE SEQUENCE</scope>
</reference>
<organism evidence="2 3">
    <name type="scientific">Phakopsora pachyrhizi</name>
    <name type="common">Asian soybean rust disease fungus</name>
    <dbReference type="NCBI Taxonomy" id="170000"/>
    <lineage>
        <taxon>Eukaryota</taxon>
        <taxon>Fungi</taxon>
        <taxon>Dikarya</taxon>
        <taxon>Basidiomycota</taxon>
        <taxon>Pucciniomycotina</taxon>
        <taxon>Pucciniomycetes</taxon>
        <taxon>Pucciniales</taxon>
        <taxon>Phakopsoraceae</taxon>
        <taxon>Phakopsora</taxon>
    </lineage>
</organism>
<feature type="region of interest" description="Disordered" evidence="1">
    <location>
        <begin position="180"/>
        <end position="199"/>
    </location>
</feature>
<dbReference type="EMBL" id="CALTRL010000373">
    <property type="protein sequence ID" value="CAH7667753.1"/>
    <property type="molecule type" value="Genomic_DNA"/>
</dbReference>
<protein>
    <submittedName>
        <fullName evidence="2">Uncharacterized protein</fullName>
    </submittedName>
</protein>
<evidence type="ECO:0000313" key="3">
    <source>
        <dbReference type="Proteomes" id="UP001153365"/>
    </source>
</evidence>
<dbReference type="Proteomes" id="UP001153365">
    <property type="component" value="Unassembled WGS sequence"/>
</dbReference>
<comment type="caution">
    <text evidence="2">The sequence shown here is derived from an EMBL/GenBank/DDBJ whole genome shotgun (WGS) entry which is preliminary data.</text>
</comment>
<gene>
    <name evidence="2" type="ORF">PPACK8108_LOCUS2178</name>
</gene>
<feature type="region of interest" description="Disordered" evidence="1">
    <location>
        <begin position="1"/>
        <end position="45"/>
    </location>
</feature>
<dbReference type="AlphaFoldDB" id="A0AAV0AHA9"/>
<evidence type="ECO:0000256" key="1">
    <source>
        <dbReference type="SAM" id="MobiDB-lite"/>
    </source>
</evidence>
<evidence type="ECO:0000313" key="2">
    <source>
        <dbReference type="EMBL" id="CAH7667753.1"/>
    </source>
</evidence>
<name>A0AAV0AHA9_PHAPC</name>
<proteinExistence type="predicted"/>
<keyword evidence="3" id="KW-1185">Reference proteome</keyword>
<sequence>MSNAEKDDDQTGIKRSKENLIPCPTSEDVNNLLPLPENSGEPLSSESMLLIPPNETEIRFPEDADVSQAFIEYSKRRACQYAIRYVSLALPNSQKNIDWNQRIRSFLLDCFNRAMEAQEFSHIFHNHLDYQLAKINRFKKNPNYLEKSRQKDCKTQRREVCSSFQELRQFEDMFIDETLCSSDNSDQDDILDEDRSRRAPGWRSQLATEFPAKRFPPEPALTGDAKAWPIGLPIDCYDQQWLATVNPKICKELCISKKPRLSSFFELLRANER</sequence>
<accession>A0AAV0AHA9</accession>